<evidence type="ECO:0000256" key="1">
    <source>
        <dbReference type="ARBA" id="ARBA00023125"/>
    </source>
</evidence>
<dbReference type="SMART" id="SM00530">
    <property type="entry name" value="HTH_XRE"/>
    <property type="match status" value="1"/>
</dbReference>
<dbReference type="GO" id="GO:0003677">
    <property type="term" value="F:DNA binding"/>
    <property type="evidence" value="ECO:0007669"/>
    <property type="project" value="UniProtKB-KW"/>
</dbReference>
<dbReference type="EMBL" id="DWWB01000006">
    <property type="protein sequence ID" value="HJC65463.1"/>
    <property type="molecule type" value="Genomic_DNA"/>
</dbReference>
<accession>A0A9D2PQL8</accession>
<dbReference type="PANTHER" id="PTHR46558:SF11">
    <property type="entry name" value="HTH-TYPE TRANSCRIPTIONAL REGULATOR XRE"/>
    <property type="match status" value="1"/>
</dbReference>
<dbReference type="Pfam" id="PF01381">
    <property type="entry name" value="HTH_3"/>
    <property type="match status" value="1"/>
</dbReference>
<feature type="domain" description="HTH cro/C1-type" evidence="2">
    <location>
        <begin position="9"/>
        <end position="63"/>
    </location>
</feature>
<dbReference type="AlphaFoldDB" id="A0A9D2PQL8"/>
<protein>
    <submittedName>
        <fullName evidence="3">Helix-turn-helix domain-containing protein</fullName>
    </submittedName>
</protein>
<dbReference type="PROSITE" id="PS50943">
    <property type="entry name" value="HTH_CROC1"/>
    <property type="match status" value="1"/>
</dbReference>
<dbReference type="SUPFAM" id="SSF47413">
    <property type="entry name" value="lambda repressor-like DNA-binding domains"/>
    <property type="match status" value="1"/>
</dbReference>
<dbReference type="InterPro" id="IPR001387">
    <property type="entry name" value="Cro/C1-type_HTH"/>
</dbReference>
<proteinExistence type="predicted"/>
<dbReference type="Proteomes" id="UP000823863">
    <property type="component" value="Unassembled WGS sequence"/>
</dbReference>
<keyword evidence="1" id="KW-0238">DNA-binding</keyword>
<dbReference type="InterPro" id="IPR010982">
    <property type="entry name" value="Lambda_DNA-bd_dom_sf"/>
</dbReference>
<dbReference type="Gene3D" id="1.10.260.40">
    <property type="entry name" value="lambda repressor-like DNA-binding domains"/>
    <property type="match status" value="1"/>
</dbReference>
<comment type="caution">
    <text evidence="3">The sequence shown here is derived from an EMBL/GenBank/DDBJ whole genome shotgun (WGS) entry which is preliminary data.</text>
</comment>
<organism evidence="3 4">
    <name type="scientific">Candidatus Enterocloster excrementigallinarum</name>
    <dbReference type="NCBI Taxonomy" id="2838558"/>
    <lineage>
        <taxon>Bacteria</taxon>
        <taxon>Bacillati</taxon>
        <taxon>Bacillota</taxon>
        <taxon>Clostridia</taxon>
        <taxon>Lachnospirales</taxon>
        <taxon>Lachnospiraceae</taxon>
        <taxon>Enterocloster</taxon>
    </lineage>
</organism>
<dbReference type="CDD" id="cd00093">
    <property type="entry name" value="HTH_XRE"/>
    <property type="match status" value="1"/>
</dbReference>
<reference evidence="3" key="2">
    <citation type="submission" date="2021-04" db="EMBL/GenBank/DDBJ databases">
        <authorList>
            <person name="Gilroy R."/>
        </authorList>
    </citation>
    <scope>NUCLEOTIDE SEQUENCE</scope>
    <source>
        <strain evidence="3">CHK198-12963</strain>
    </source>
</reference>
<sequence>MIINTAERIKELRLKNNMTQTELAKRLYITRSSVNAWEMATSIPSTEKITELCQLLHTSADYLLGLSEDESIPLARYTQDEKEIIYRLIRYFDTCHQTHKEK</sequence>
<evidence type="ECO:0000313" key="4">
    <source>
        <dbReference type="Proteomes" id="UP000823863"/>
    </source>
</evidence>
<evidence type="ECO:0000313" key="3">
    <source>
        <dbReference type="EMBL" id="HJC65463.1"/>
    </source>
</evidence>
<name>A0A9D2PQL8_9FIRM</name>
<evidence type="ECO:0000259" key="2">
    <source>
        <dbReference type="PROSITE" id="PS50943"/>
    </source>
</evidence>
<dbReference type="PANTHER" id="PTHR46558">
    <property type="entry name" value="TRACRIPTIONAL REGULATORY PROTEIN-RELATED-RELATED"/>
    <property type="match status" value="1"/>
</dbReference>
<gene>
    <name evidence="3" type="ORF">H9931_01915</name>
</gene>
<reference evidence="3" key="1">
    <citation type="journal article" date="2021" name="PeerJ">
        <title>Extensive microbial diversity within the chicken gut microbiome revealed by metagenomics and culture.</title>
        <authorList>
            <person name="Gilroy R."/>
            <person name="Ravi A."/>
            <person name="Getino M."/>
            <person name="Pursley I."/>
            <person name="Horton D.L."/>
            <person name="Alikhan N.F."/>
            <person name="Baker D."/>
            <person name="Gharbi K."/>
            <person name="Hall N."/>
            <person name="Watson M."/>
            <person name="Adriaenssens E.M."/>
            <person name="Foster-Nyarko E."/>
            <person name="Jarju S."/>
            <person name="Secka A."/>
            <person name="Antonio M."/>
            <person name="Oren A."/>
            <person name="Chaudhuri R.R."/>
            <person name="La Ragione R."/>
            <person name="Hildebrand F."/>
            <person name="Pallen M.J."/>
        </authorList>
    </citation>
    <scope>NUCLEOTIDE SEQUENCE</scope>
    <source>
        <strain evidence="3">CHK198-12963</strain>
    </source>
</reference>